<evidence type="ECO:0000313" key="3">
    <source>
        <dbReference type="Proteomes" id="UP000017819"/>
    </source>
</evidence>
<reference evidence="2 3" key="1">
    <citation type="journal article" date="2014" name="Genome Announc.">
        <title>Draft Genome Sequence of Lutibaculum baratangense Strain AMV1T, Isolated from a Mud Volcano in Andamans, India.</title>
        <authorList>
            <person name="Singh A."/>
            <person name="Sreenivas A."/>
            <person name="Sathyanarayana Reddy G."/>
            <person name="Pinnaka A.K."/>
            <person name="Shivaji S."/>
        </authorList>
    </citation>
    <scope>NUCLEOTIDE SEQUENCE [LARGE SCALE GENOMIC DNA]</scope>
    <source>
        <strain evidence="2 3">AMV1</strain>
    </source>
</reference>
<dbReference type="STRING" id="631454.N177_1034"/>
<feature type="compositionally biased region" description="Pro residues" evidence="1">
    <location>
        <begin position="126"/>
        <end position="135"/>
    </location>
</feature>
<protein>
    <recommendedName>
        <fullName evidence="4">TolA protein</fullName>
    </recommendedName>
</protein>
<proteinExistence type="predicted"/>
<dbReference type="RefSeq" id="WP_023431179.1">
    <property type="nucleotide sequence ID" value="NZ_AWXZ01000016.1"/>
</dbReference>
<dbReference type="Proteomes" id="UP000017819">
    <property type="component" value="Unassembled WGS sequence"/>
</dbReference>
<accession>V4RSR3</accession>
<feature type="compositionally biased region" description="Pro residues" evidence="1">
    <location>
        <begin position="153"/>
        <end position="165"/>
    </location>
</feature>
<feature type="region of interest" description="Disordered" evidence="1">
    <location>
        <begin position="231"/>
        <end position="255"/>
    </location>
</feature>
<feature type="compositionally biased region" description="Basic and acidic residues" evidence="1">
    <location>
        <begin position="167"/>
        <end position="186"/>
    </location>
</feature>
<dbReference type="eggNOG" id="COG3266">
    <property type="taxonomic scope" value="Bacteria"/>
</dbReference>
<gene>
    <name evidence="2" type="ORF">N177_1034</name>
</gene>
<feature type="compositionally biased region" description="Basic and acidic residues" evidence="1">
    <location>
        <begin position="67"/>
        <end position="79"/>
    </location>
</feature>
<keyword evidence="3" id="KW-1185">Reference proteome</keyword>
<comment type="caution">
    <text evidence="2">The sequence shown here is derived from an EMBL/GenBank/DDBJ whole genome shotgun (WGS) entry which is preliminary data.</text>
</comment>
<evidence type="ECO:0000256" key="1">
    <source>
        <dbReference type="SAM" id="MobiDB-lite"/>
    </source>
</evidence>
<feature type="compositionally biased region" description="Basic and acidic residues" evidence="1">
    <location>
        <begin position="95"/>
        <end position="105"/>
    </location>
</feature>
<evidence type="ECO:0000313" key="2">
    <source>
        <dbReference type="EMBL" id="ESR26175.1"/>
    </source>
</evidence>
<dbReference type="Gene3D" id="3.30.1150.10">
    <property type="match status" value="1"/>
</dbReference>
<feature type="region of interest" description="Disordered" evidence="1">
    <location>
        <begin position="49"/>
        <end position="218"/>
    </location>
</feature>
<feature type="compositionally biased region" description="Low complexity" evidence="1">
    <location>
        <begin position="136"/>
        <end position="152"/>
    </location>
</feature>
<dbReference type="EMBL" id="AWXZ01000016">
    <property type="protein sequence ID" value="ESR26175.1"/>
    <property type="molecule type" value="Genomic_DNA"/>
</dbReference>
<dbReference type="AlphaFoldDB" id="V4RSR3"/>
<organism evidence="2 3">
    <name type="scientific">Lutibaculum baratangense AMV1</name>
    <dbReference type="NCBI Taxonomy" id="631454"/>
    <lineage>
        <taxon>Bacteria</taxon>
        <taxon>Pseudomonadati</taxon>
        <taxon>Pseudomonadota</taxon>
        <taxon>Alphaproteobacteria</taxon>
        <taxon>Hyphomicrobiales</taxon>
        <taxon>Tepidamorphaceae</taxon>
        <taxon>Lutibaculum</taxon>
    </lineage>
</organism>
<dbReference type="PRINTS" id="PR01217">
    <property type="entry name" value="PRICHEXTENSN"/>
</dbReference>
<evidence type="ECO:0008006" key="4">
    <source>
        <dbReference type="Google" id="ProtNLM"/>
    </source>
</evidence>
<name>V4RSR3_9HYPH</name>
<sequence>MRSAVTASALGHALIIGWGLVSLPSTSAFTSAEKPLPVDLVSIDEFTQITAGEEKAEPKPVPAPPMERPEVTEADRQTEKPQAPKAQSTAPEIADVPKPEPKPREVAALPPAPEPKPEPVRQIEPAPAPKAPEPAPAAEAEPGPAPAAEAEPAPQPTNVPLPPARPKITEAPKPVEPKPEPPKPVEQKPTPPAPAPRETVQKPDPKPAPQEPPRETGGFDADRIAALLNKVPQSGGGVSGSGTQDPGQGMPSGTDMTLTMSEIDALRRQISQCWSPPIGVLDAGQMNVRLNLAFNPDGTLTRDPQLLNPNGQQIFMIAAEAARRAVISCQPYHLPAEKYDLWREVNVNFDPRDMLGG</sequence>
<dbReference type="OrthoDB" id="7161229at2"/>